<dbReference type="EMBL" id="UINC01001930">
    <property type="protein sequence ID" value="SUZ90876.1"/>
    <property type="molecule type" value="Genomic_DNA"/>
</dbReference>
<protein>
    <submittedName>
        <fullName evidence="1">Uncharacterized protein</fullName>
    </submittedName>
</protein>
<gene>
    <name evidence="1" type="ORF">METZ01_LOCUS43730</name>
</gene>
<dbReference type="AlphaFoldDB" id="A0A381RGE3"/>
<accession>A0A381RGE3</accession>
<reference evidence="1" key="1">
    <citation type="submission" date="2018-05" db="EMBL/GenBank/DDBJ databases">
        <authorList>
            <person name="Lanie J.A."/>
            <person name="Ng W.-L."/>
            <person name="Kazmierczak K.M."/>
            <person name="Andrzejewski T.M."/>
            <person name="Davidsen T.M."/>
            <person name="Wayne K.J."/>
            <person name="Tettelin H."/>
            <person name="Glass J.I."/>
            <person name="Rusch D."/>
            <person name="Podicherti R."/>
            <person name="Tsui H.-C.T."/>
            <person name="Winkler M.E."/>
        </authorList>
    </citation>
    <scope>NUCLEOTIDE SEQUENCE</scope>
</reference>
<proteinExistence type="predicted"/>
<evidence type="ECO:0000313" key="1">
    <source>
        <dbReference type="EMBL" id="SUZ90876.1"/>
    </source>
</evidence>
<name>A0A381RGE3_9ZZZZ</name>
<organism evidence="1">
    <name type="scientific">marine metagenome</name>
    <dbReference type="NCBI Taxonomy" id="408172"/>
    <lineage>
        <taxon>unclassified sequences</taxon>
        <taxon>metagenomes</taxon>
        <taxon>ecological metagenomes</taxon>
    </lineage>
</organism>
<feature type="non-terminal residue" evidence="1">
    <location>
        <position position="1"/>
    </location>
</feature>
<sequence length="32" mass="3306">VTAERFLGNPDAVCRSGTSIASKLGKASPKDE</sequence>